<reference evidence="3" key="1">
    <citation type="submission" date="2022-12" db="EMBL/GenBank/DDBJ databases">
        <title>Jiella pelagia sp. nov., isolated from phosphonate enriched culture of Northwest Pacific surface seawater.</title>
        <authorList>
            <person name="Shin D.Y."/>
            <person name="Hwang C.Y."/>
        </authorList>
    </citation>
    <scope>NUCLEOTIDE SEQUENCE</scope>
    <source>
        <strain evidence="3">HL-NP1</strain>
    </source>
</reference>
<evidence type="ECO:0000259" key="1">
    <source>
        <dbReference type="Pfam" id="PF01548"/>
    </source>
</evidence>
<dbReference type="Proteomes" id="UP001164020">
    <property type="component" value="Chromosome"/>
</dbReference>
<dbReference type="InterPro" id="IPR047650">
    <property type="entry name" value="Transpos_IS110"/>
</dbReference>
<accession>A0ABY7BY75</accession>
<dbReference type="Pfam" id="PF01548">
    <property type="entry name" value="DEDD_Tnp_IS110"/>
    <property type="match status" value="1"/>
</dbReference>
<dbReference type="NCBIfam" id="NF033542">
    <property type="entry name" value="transpos_IS110"/>
    <property type="match status" value="1"/>
</dbReference>
<gene>
    <name evidence="3" type="ORF">OH818_24680</name>
</gene>
<dbReference type="PANTHER" id="PTHR33055">
    <property type="entry name" value="TRANSPOSASE FOR INSERTION SEQUENCE ELEMENT IS1111A"/>
    <property type="match status" value="1"/>
</dbReference>
<dbReference type="InterPro" id="IPR003346">
    <property type="entry name" value="Transposase_20"/>
</dbReference>
<dbReference type="EMBL" id="CP114029">
    <property type="protein sequence ID" value="WAP68469.1"/>
    <property type="molecule type" value="Genomic_DNA"/>
</dbReference>
<proteinExistence type="predicted"/>
<sequence length="343" mass="38140">MNEIRVLGIDLGKDICSVVGLDETGKVLLRRRMRRDNVLKLADRMPDCVMAMEACCGAHHLGRQLREQGHDVRLMSPEYVRPYVKAQKNDDRDAEAIAEAATRPTMRFVDLKSDEQLDMQILHRARDRLVGERTTLINQLRAILLERGIVIAKGRSTLERQLDQLLAGEMAISRRIRELIEDMRDEWRALDDRIGALDTEFADLARTDGSMKLLSTIPGIGPLNATAFVASVGKAETFNRGRDLAAWLGLVPRQMTTGGKPRLLGITKRGNGYLRRMLIHGARAALPSLSKGKTLMGESLRGLLSRAHKNTAIVALAAKMARIIWAVLRTGRPFDLKAIPSAA</sequence>
<dbReference type="RefSeq" id="WP_187389408.1">
    <property type="nucleotide sequence ID" value="NZ_CP114029.1"/>
</dbReference>
<keyword evidence="4" id="KW-1185">Reference proteome</keyword>
<evidence type="ECO:0000259" key="2">
    <source>
        <dbReference type="Pfam" id="PF02371"/>
    </source>
</evidence>
<organism evidence="3 4">
    <name type="scientific">Jiella pelagia</name>
    <dbReference type="NCBI Taxonomy" id="2986949"/>
    <lineage>
        <taxon>Bacteria</taxon>
        <taxon>Pseudomonadati</taxon>
        <taxon>Pseudomonadota</taxon>
        <taxon>Alphaproteobacteria</taxon>
        <taxon>Hyphomicrobiales</taxon>
        <taxon>Aurantimonadaceae</taxon>
        <taxon>Jiella</taxon>
    </lineage>
</organism>
<dbReference type="InterPro" id="IPR002525">
    <property type="entry name" value="Transp_IS110-like_N"/>
</dbReference>
<evidence type="ECO:0000313" key="4">
    <source>
        <dbReference type="Proteomes" id="UP001164020"/>
    </source>
</evidence>
<protein>
    <submittedName>
        <fullName evidence="3">IS110 family transposase</fullName>
    </submittedName>
</protein>
<evidence type="ECO:0000313" key="3">
    <source>
        <dbReference type="EMBL" id="WAP68469.1"/>
    </source>
</evidence>
<feature type="domain" description="Transposase IS110-like N-terminal" evidence="1">
    <location>
        <begin position="7"/>
        <end position="145"/>
    </location>
</feature>
<name>A0ABY7BY75_9HYPH</name>
<dbReference type="Pfam" id="PF02371">
    <property type="entry name" value="Transposase_20"/>
    <property type="match status" value="1"/>
</dbReference>
<dbReference type="PANTHER" id="PTHR33055:SF3">
    <property type="entry name" value="PUTATIVE TRANSPOSASE FOR IS117-RELATED"/>
    <property type="match status" value="1"/>
</dbReference>
<feature type="domain" description="Transposase IS116/IS110/IS902 C-terminal" evidence="2">
    <location>
        <begin position="212"/>
        <end position="286"/>
    </location>
</feature>